<keyword evidence="2" id="KW-1185">Reference proteome</keyword>
<proteinExistence type="predicted"/>
<sequence>SKLGIETTSVPKVTCGDRQCVNTSRGSVTASTHPDTQWRLGGVFGVVLGQILKKTCAEDGAAVLA</sequence>
<feature type="non-terminal residue" evidence="1">
    <location>
        <position position="65"/>
    </location>
</feature>
<organism evidence="1 2">
    <name type="scientific">Batillaria attramentaria</name>
    <dbReference type="NCBI Taxonomy" id="370345"/>
    <lineage>
        <taxon>Eukaryota</taxon>
        <taxon>Metazoa</taxon>
        <taxon>Spiralia</taxon>
        <taxon>Lophotrochozoa</taxon>
        <taxon>Mollusca</taxon>
        <taxon>Gastropoda</taxon>
        <taxon>Caenogastropoda</taxon>
        <taxon>Sorbeoconcha</taxon>
        <taxon>Cerithioidea</taxon>
        <taxon>Batillariidae</taxon>
        <taxon>Batillaria</taxon>
    </lineage>
</organism>
<gene>
    <name evidence="1" type="ORF">BaRGS_00001903</name>
</gene>
<reference evidence="1 2" key="1">
    <citation type="journal article" date="2023" name="Sci. Data">
        <title>Genome assembly of the Korean intertidal mud-creeper Batillaria attramentaria.</title>
        <authorList>
            <person name="Patra A.K."/>
            <person name="Ho P.T."/>
            <person name="Jun S."/>
            <person name="Lee S.J."/>
            <person name="Kim Y."/>
            <person name="Won Y.J."/>
        </authorList>
    </citation>
    <scope>NUCLEOTIDE SEQUENCE [LARGE SCALE GENOMIC DNA]</scope>
    <source>
        <strain evidence="1">Wonlab-2016</strain>
    </source>
</reference>
<name>A0ABD0M6B8_9CAEN</name>
<dbReference type="AlphaFoldDB" id="A0ABD0M6B8"/>
<accession>A0ABD0M6B8</accession>
<evidence type="ECO:0000313" key="1">
    <source>
        <dbReference type="EMBL" id="KAK7507052.1"/>
    </source>
</evidence>
<comment type="caution">
    <text evidence="1">The sequence shown here is derived from an EMBL/GenBank/DDBJ whole genome shotgun (WGS) entry which is preliminary data.</text>
</comment>
<evidence type="ECO:0000313" key="2">
    <source>
        <dbReference type="Proteomes" id="UP001519460"/>
    </source>
</evidence>
<dbReference type="EMBL" id="JACVVK020000005">
    <property type="protein sequence ID" value="KAK7507052.1"/>
    <property type="molecule type" value="Genomic_DNA"/>
</dbReference>
<dbReference type="Proteomes" id="UP001519460">
    <property type="component" value="Unassembled WGS sequence"/>
</dbReference>
<feature type="non-terminal residue" evidence="1">
    <location>
        <position position="1"/>
    </location>
</feature>
<protein>
    <submittedName>
        <fullName evidence="1">Uncharacterized protein</fullName>
    </submittedName>
</protein>